<feature type="compositionally biased region" description="Basic residues" evidence="1">
    <location>
        <begin position="80"/>
        <end position="90"/>
    </location>
</feature>
<gene>
    <name evidence="2" type="ORF">CC77DRAFT_839996</name>
</gene>
<evidence type="ECO:0000256" key="1">
    <source>
        <dbReference type="SAM" id="MobiDB-lite"/>
    </source>
</evidence>
<feature type="region of interest" description="Disordered" evidence="1">
    <location>
        <begin position="127"/>
        <end position="194"/>
    </location>
</feature>
<dbReference type="VEuPathDB" id="FungiDB:CC77DRAFT_839996"/>
<protein>
    <submittedName>
        <fullName evidence="2">Uncharacterized protein</fullName>
    </submittedName>
</protein>
<evidence type="ECO:0000313" key="3">
    <source>
        <dbReference type="Proteomes" id="UP000077248"/>
    </source>
</evidence>
<reference evidence="2 3" key="1">
    <citation type="submission" date="2016-05" db="EMBL/GenBank/DDBJ databases">
        <title>Comparative analysis of secretome profiles of manganese(II)-oxidizing ascomycete fungi.</title>
        <authorList>
            <consortium name="DOE Joint Genome Institute"/>
            <person name="Zeiner C.A."/>
            <person name="Purvine S.O."/>
            <person name="Zink E.M."/>
            <person name="Wu S."/>
            <person name="Pasa-Tolic L."/>
            <person name="Chaput D.L."/>
            <person name="Haridas S."/>
            <person name="Grigoriev I.V."/>
            <person name="Santelli C.M."/>
            <person name="Hansel C.M."/>
        </authorList>
    </citation>
    <scope>NUCLEOTIDE SEQUENCE [LARGE SCALE GENOMIC DNA]</scope>
    <source>
        <strain evidence="2 3">SRC1lrK2f</strain>
    </source>
</reference>
<dbReference type="EMBL" id="KV441476">
    <property type="protein sequence ID" value="OAG21815.1"/>
    <property type="molecule type" value="Genomic_DNA"/>
</dbReference>
<feature type="compositionally biased region" description="Basic and acidic residues" evidence="1">
    <location>
        <begin position="160"/>
        <end position="184"/>
    </location>
</feature>
<dbReference type="Proteomes" id="UP000077248">
    <property type="component" value="Unassembled WGS sequence"/>
</dbReference>
<dbReference type="GeneID" id="29118963"/>
<organism evidence="2 3">
    <name type="scientific">Alternaria alternata</name>
    <name type="common">Alternaria rot fungus</name>
    <name type="synonym">Torula alternata</name>
    <dbReference type="NCBI Taxonomy" id="5599"/>
    <lineage>
        <taxon>Eukaryota</taxon>
        <taxon>Fungi</taxon>
        <taxon>Dikarya</taxon>
        <taxon>Ascomycota</taxon>
        <taxon>Pezizomycotina</taxon>
        <taxon>Dothideomycetes</taxon>
        <taxon>Pleosporomycetidae</taxon>
        <taxon>Pleosporales</taxon>
        <taxon>Pleosporineae</taxon>
        <taxon>Pleosporaceae</taxon>
        <taxon>Alternaria</taxon>
        <taxon>Alternaria sect. Alternaria</taxon>
        <taxon>Alternaria alternata complex</taxon>
    </lineage>
</organism>
<sequence length="194" mass="22310">MNMSTRRMAQREGMRRKSPSPRIMSKKPKNWKPGRTTQSAASTKKIETARHGLNDTGKTMTLRETTAMDRMISIMESQGKRRTTRTHQKTSHTMGGRSTTRDLLTMGNLTRSGLLTTTRAPTTIRACTTKKGQKKRDLSGYRERQDEQENGTDTYGETRGASREYGRFDEDGRREFEHPTREDGYPETNQRSNW</sequence>
<name>A0A177DPX8_ALTAL</name>
<dbReference type="KEGG" id="aalt:CC77DRAFT_839996"/>
<feature type="region of interest" description="Disordered" evidence="1">
    <location>
        <begin position="1"/>
        <end position="45"/>
    </location>
</feature>
<feature type="compositionally biased region" description="Basic and acidic residues" evidence="1">
    <location>
        <begin position="135"/>
        <end position="147"/>
    </location>
</feature>
<dbReference type="AlphaFoldDB" id="A0A177DPX8"/>
<evidence type="ECO:0000313" key="2">
    <source>
        <dbReference type="EMBL" id="OAG21815.1"/>
    </source>
</evidence>
<feature type="compositionally biased region" description="Polar residues" evidence="1">
    <location>
        <begin position="91"/>
        <end position="100"/>
    </location>
</feature>
<accession>A0A177DPX8</accession>
<proteinExistence type="predicted"/>
<feature type="region of interest" description="Disordered" evidence="1">
    <location>
        <begin position="78"/>
        <end position="100"/>
    </location>
</feature>
<keyword evidence="3" id="KW-1185">Reference proteome</keyword>
<feature type="compositionally biased region" description="Basic residues" evidence="1">
    <location>
        <begin position="16"/>
        <end position="32"/>
    </location>
</feature>
<dbReference type="RefSeq" id="XP_018387236.1">
    <property type="nucleotide sequence ID" value="XM_018533369.1"/>
</dbReference>